<dbReference type="SUPFAM" id="SSF55166">
    <property type="entry name" value="Hedgehog/DD-peptidase"/>
    <property type="match status" value="1"/>
</dbReference>
<protein>
    <submittedName>
        <fullName evidence="3">D-Ala-D-Ala carboxypeptidase family metallohydrolase</fullName>
    </submittedName>
</protein>
<evidence type="ECO:0000313" key="3">
    <source>
        <dbReference type="EMBL" id="MDE1471148.1"/>
    </source>
</evidence>
<sequence>MWTKSSARPRCKALMKHQKIRMAILLTAAVTGVLFLTSLTAGPVRQTPIAPGQAQTGQAGGQTEAPPGAPGQASPEAPADTTDPPADTAPPPEAPPDSPPPEAPPAQELMASEHFALWEYACDCAGDCDGYPHSMEPELLEKVEALRTGLGRPVIITSGVRCEARNEEVGGVSWSFHKRGAAADLYCPGVSVGEVAAAAQAVGLNILPHYSEGYVHVEIT</sequence>
<dbReference type="InterPro" id="IPR009045">
    <property type="entry name" value="Zn_M74/Hedgehog-like"/>
</dbReference>
<accession>A0ABT5UQE7</accession>
<proteinExistence type="predicted"/>
<keyword evidence="3" id="KW-0645">Protease</keyword>
<dbReference type="GO" id="GO:0004180">
    <property type="term" value="F:carboxypeptidase activity"/>
    <property type="evidence" value="ECO:0007669"/>
    <property type="project" value="UniProtKB-KW"/>
</dbReference>
<keyword evidence="3" id="KW-0121">Carboxypeptidase</keyword>
<feature type="compositionally biased region" description="Pro residues" evidence="1">
    <location>
        <begin position="87"/>
        <end position="104"/>
    </location>
</feature>
<feature type="compositionally biased region" description="Low complexity" evidence="1">
    <location>
        <begin position="50"/>
        <end position="66"/>
    </location>
</feature>
<evidence type="ECO:0000256" key="1">
    <source>
        <dbReference type="SAM" id="MobiDB-lite"/>
    </source>
</evidence>
<keyword evidence="3" id="KW-0378">Hydrolase</keyword>
<dbReference type="Gene3D" id="3.30.1380.10">
    <property type="match status" value="1"/>
</dbReference>
<feature type="compositionally biased region" description="Low complexity" evidence="1">
    <location>
        <begin position="73"/>
        <end position="86"/>
    </location>
</feature>
<gene>
    <name evidence="3" type="ORF">PTZ04_12870</name>
</gene>
<feature type="region of interest" description="Disordered" evidence="1">
    <location>
        <begin position="47"/>
        <end position="106"/>
    </location>
</feature>
<evidence type="ECO:0000259" key="2">
    <source>
        <dbReference type="Pfam" id="PF08291"/>
    </source>
</evidence>
<reference evidence="3 4" key="1">
    <citation type="submission" date="2023-02" db="EMBL/GenBank/DDBJ databases">
        <title>Comparative genome analysis of Eubacterium limosum species.</title>
        <authorList>
            <person name="Bak J.E."/>
        </authorList>
    </citation>
    <scope>NUCLEOTIDE SEQUENCE [LARGE SCALE GENOMIC DNA]</scope>
    <source>
        <strain evidence="3 4">KGMB01548</strain>
    </source>
</reference>
<dbReference type="RefSeq" id="WP_270507849.1">
    <property type="nucleotide sequence ID" value="NZ_JAQDDJ010000008.1"/>
</dbReference>
<comment type="caution">
    <text evidence="3">The sequence shown here is derived from an EMBL/GenBank/DDBJ whole genome shotgun (WGS) entry which is preliminary data.</text>
</comment>
<evidence type="ECO:0000313" key="4">
    <source>
        <dbReference type="Proteomes" id="UP001215087"/>
    </source>
</evidence>
<dbReference type="Proteomes" id="UP001215087">
    <property type="component" value="Unassembled WGS sequence"/>
</dbReference>
<dbReference type="InterPro" id="IPR013230">
    <property type="entry name" value="Peptidase_M15A_C"/>
</dbReference>
<name>A0ABT5UQE7_EUBLI</name>
<organism evidence="3 4">
    <name type="scientific">Eubacterium limosum</name>
    <dbReference type="NCBI Taxonomy" id="1736"/>
    <lineage>
        <taxon>Bacteria</taxon>
        <taxon>Bacillati</taxon>
        <taxon>Bacillota</taxon>
        <taxon>Clostridia</taxon>
        <taxon>Eubacteriales</taxon>
        <taxon>Eubacteriaceae</taxon>
        <taxon>Eubacterium</taxon>
    </lineage>
</organism>
<dbReference type="Pfam" id="PF08291">
    <property type="entry name" value="Peptidase_M15_3"/>
    <property type="match status" value="1"/>
</dbReference>
<keyword evidence="4" id="KW-1185">Reference proteome</keyword>
<dbReference type="EMBL" id="JAQSVD010000006">
    <property type="protein sequence ID" value="MDE1471148.1"/>
    <property type="molecule type" value="Genomic_DNA"/>
</dbReference>
<feature type="domain" description="Peptidase M15A C-terminal" evidence="2">
    <location>
        <begin position="114"/>
        <end position="217"/>
    </location>
</feature>